<sequence>MRKGKIRIGDVLLLVFVLLVIIPQTRKPIQVFLNGIKVQLFSPSVLDAEAQVTVTPFEYRVTDLNGADVSITVGNGKVSFIGYWATWCPPCIAEMPSIQSLYDDYGDSVDFVLLTHEDPEVVRNFLERKKFSLPVYFPKMQAPEELYEKSIPANFVIDKTGKIVVKETGATDWNAEKIRTILDGLIAS</sequence>
<keyword evidence="3" id="KW-1185">Reference proteome</keyword>
<dbReference type="AlphaFoldDB" id="A0A1M6F0R7"/>
<dbReference type="RefSeq" id="WP_072990606.1">
    <property type="nucleotide sequence ID" value="NZ_FQYU01000002.1"/>
</dbReference>
<name>A0A1M6F0R7_9FLAO</name>
<dbReference type="CDD" id="cd02966">
    <property type="entry name" value="TlpA_like_family"/>
    <property type="match status" value="1"/>
</dbReference>
<dbReference type="InterPro" id="IPR050553">
    <property type="entry name" value="Thioredoxin_ResA/DsbE_sf"/>
</dbReference>
<reference evidence="3" key="1">
    <citation type="submission" date="2016-11" db="EMBL/GenBank/DDBJ databases">
        <authorList>
            <person name="Varghese N."/>
            <person name="Submissions S."/>
        </authorList>
    </citation>
    <scope>NUCLEOTIDE SEQUENCE [LARGE SCALE GENOMIC DNA]</scope>
    <source>
        <strain evidence="3">DSM 19858</strain>
    </source>
</reference>
<dbReference type="Pfam" id="PF08534">
    <property type="entry name" value="Redoxin"/>
    <property type="match status" value="1"/>
</dbReference>
<evidence type="ECO:0000259" key="1">
    <source>
        <dbReference type="PROSITE" id="PS51352"/>
    </source>
</evidence>
<dbReference type="InterPro" id="IPR013740">
    <property type="entry name" value="Redoxin"/>
</dbReference>
<dbReference type="PROSITE" id="PS51352">
    <property type="entry name" value="THIOREDOXIN_2"/>
    <property type="match status" value="1"/>
</dbReference>
<evidence type="ECO:0000313" key="2">
    <source>
        <dbReference type="EMBL" id="SHI91273.1"/>
    </source>
</evidence>
<dbReference type="SUPFAM" id="SSF52833">
    <property type="entry name" value="Thioredoxin-like"/>
    <property type="match status" value="1"/>
</dbReference>
<dbReference type="STRING" id="192903.SAMN04488513_102253"/>
<proteinExistence type="predicted"/>
<dbReference type="Proteomes" id="UP000184543">
    <property type="component" value="Unassembled WGS sequence"/>
</dbReference>
<protein>
    <submittedName>
        <fullName evidence="2">Thiol-disulfide isomerase or thioredoxin</fullName>
    </submittedName>
</protein>
<dbReference type="OrthoDB" id="9815205at2"/>
<keyword evidence="2" id="KW-0413">Isomerase</keyword>
<feature type="domain" description="Thioredoxin" evidence="1">
    <location>
        <begin position="48"/>
        <end position="187"/>
    </location>
</feature>
<dbReference type="GO" id="GO:0016853">
    <property type="term" value="F:isomerase activity"/>
    <property type="evidence" value="ECO:0007669"/>
    <property type="project" value="UniProtKB-KW"/>
</dbReference>
<dbReference type="GO" id="GO:0016491">
    <property type="term" value="F:oxidoreductase activity"/>
    <property type="evidence" value="ECO:0007669"/>
    <property type="project" value="InterPro"/>
</dbReference>
<evidence type="ECO:0000313" key="3">
    <source>
        <dbReference type="Proteomes" id="UP000184543"/>
    </source>
</evidence>
<dbReference type="EMBL" id="FQYU01000002">
    <property type="protein sequence ID" value="SHI91273.1"/>
    <property type="molecule type" value="Genomic_DNA"/>
</dbReference>
<dbReference type="InterPro" id="IPR036249">
    <property type="entry name" value="Thioredoxin-like_sf"/>
</dbReference>
<dbReference type="PANTHER" id="PTHR42852:SF13">
    <property type="entry name" value="PROTEIN DIPZ"/>
    <property type="match status" value="1"/>
</dbReference>
<organism evidence="2 3">
    <name type="scientific">Pseudozobellia thermophila</name>
    <dbReference type="NCBI Taxonomy" id="192903"/>
    <lineage>
        <taxon>Bacteria</taxon>
        <taxon>Pseudomonadati</taxon>
        <taxon>Bacteroidota</taxon>
        <taxon>Flavobacteriia</taxon>
        <taxon>Flavobacteriales</taxon>
        <taxon>Flavobacteriaceae</taxon>
        <taxon>Pseudozobellia</taxon>
    </lineage>
</organism>
<dbReference type="Gene3D" id="3.40.30.10">
    <property type="entry name" value="Glutaredoxin"/>
    <property type="match status" value="1"/>
</dbReference>
<dbReference type="InterPro" id="IPR013766">
    <property type="entry name" value="Thioredoxin_domain"/>
</dbReference>
<dbReference type="PANTHER" id="PTHR42852">
    <property type="entry name" value="THIOL:DISULFIDE INTERCHANGE PROTEIN DSBE"/>
    <property type="match status" value="1"/>
</dbReference>
<gene>
    <name evidence="2" type="ORF">SAMN04488513_102253</name>
</gene>
<accession>A0A1M6F0R7</accession>